<sequence>MKLLEILKGLNYKVIKGNISVDINKIEYDSRKIEKGDMFVCIEGFSVDGHKYIESAYDKGAAVVMCSKQLANLPDCIVIKVDNTREALAVGASNFYDKPSEKMKLIGITGTNGKTTSTYMIKSIFQHSGYKTGLIGTIANYVGEKKIKTERTTPESLELHKLFNKMVVENVKYCIMEVSSHSLSLDRVYGLKFDEAIFTNLTQDHLDFHKNFENYYKAKLRLFKNTNNSVINIDDNYGKRIYKDIIQNKITYSTEGHGDVMAKNIIPHSRGIEFDLYYKEQSVHVNLGIPGRYNIYNALCSAAACINEGISLKNIKEGLENVVVPGRCEIVTKEYDLGFDVIIDYAHTPDGLENILNTAREFTKGKLISVFGCGGDRDRTKRPIMGRLGSEISDIAIVTSDNPRTENPDLIIEDVIKGIEKDNYIVVENRRAAIKKAIEIAKKGDIVVVAGKGHEDYQILKDRVIHFDEREVVKQIIEEVR</sequence>
<organism evidence="13 14">
    <name type="scientific">Clostridium aestuarii</name>
    <dbReference type="NCBI Taxonomy" id="338193"/>
    <lineage>
        <taxon>Bacteria</taxon>
        <taxon>Bacillati</taxon>
        <taxon>Bacillota</taxon>
        <taxon>Clostridia</taxon>
        <taxon>Eubacteriales</taxon>
        <taxon>Clostridiaceae</taxon>
        <taxon>Clostridium</taxon>
    </lineage>
</organism>
<comment type="subcellular location">
    <subcellularLocation>
        <location evidence="8 9">Cytoplasm</location>
    </subcellularLocation>
</comment>
<dbReference type="RefSeq" id="WP_268039989.1">
    <property type="nucleotide sequence ID" value="NZ_JAPQER010000002.1"/>
</dbReference>
<keyword evidence="5 8" id="KW-0573">Peptidoglycan synthesis</keyword>
<feature type="binding site" evidence="8">
    <location>
        <position position="455"/>
    </location>
    <ligand>
        <name>meso-2,6-diaminopimelate</name>
        <dbReference type="ChEBI" id="CHEBI:57791"/>
    </ligand>
</feature>
<dbReference type="SUPFAM" id="SSF53623">
    <property type="entry name" value="MurD-like peptide ligases, catalytic domain"/>
    <property type="match status" value="1"/>
</dbReference>
<dbReference type="SUPFAM" id="SSF63418">
    <property type="entry name" value="MurE/MurF N-terminal domain"/>
    <property type="match status" value="1"/>
</dbReference>
<feature type="binding site" evidence="8">
    <location>
        <begin position="401"/>
        <end position="404"/>
    </location>
    <ligand>
        <name>meso-2,6-diaminopimelate</name>
        <dbReference type="ChEBI" id="CHEBI:57791"/>
    </ligand>
</feature>
<feature type="binding site" evidence="8">
    <location>
        <position position="377"/>
    </location>
    <ligand>
        <name>meso-2,6-diaminopimelate</name>
        <dbReference type="ChEBI" id="CHEBI:57791"/>
    </ligand>
</feature>
<feature type="binding site" evidence="8">
    <location>
        <position position="187"/>
    </location>
    <ligand>
        <name>UDP-N-acetyl-alpha-D-muramoyl-L-alanyl-D-glutamate</name>
        <dbReference type="ChEBI" id="CHEBI:83900"/>
    </ligand>
</feature>
<dbReference type="NCBIfam" id="NF001126">
    <property type="entry name" value="PRK00139.1-4"/>
    <property type="match status" value="1"/>
</dbReference>
<dbReference type="NCBIfam" id="TIGR01085">
    <property type="entry name" value="murE"/>
    <property type="match status" value="1"/>
</dbReference>
<proteinExistence type="inferred from homology"/>
<evidence type="ECO:0000256" key="5">
    <source>
        <dbReference type="ARBA" id="ARBA00022984"/>
    </source>
</evidence>
<comment type="function">
    <text evidence="8">Catalyzes the addition of meso-diaminopimelic acid to the nucleotide precursor UDP-N-acetylmuramoyl-L-alanyl-D-glutamate (UMAG) in the biosynthesis of bacterial cell-wall peptidoglycan.</text>
</comment>
<comment type="cofactor">
    <cofactor evidence="8">
        <name>Mg(2+)</name>
        <dbReference type="ChEBI" id="CHEBI:18420"/>
    </cofactor>
</comment>
<evidence type="ECO:0000313" key="13">
    <source>
        <dbReference type="EMBL" id="MCY6483714.1"/>
    </source>
</evidence>
<dbReference type="Gene3D" id="3.40.1390.10">
    <property type="entry name" value="MurE/MurF, N-terminal domain"/>
    <property type="match status" value="1"/>
</dbReference>
<evidence type="ECO:0000259" key="12">
    <source>
        <dbReference type="Pfam" id="PF08245"/>
    </source>
</evidence>
<keyword evidence="8 13" id="KW-0436">Ligase</keyword>
<comment type="PTM">
    <text evidence="8">Carboxylation is probably crucial for Mg(2+) binding and, consequently, for the gamma-phosphate positioning of ATP.</text>
</comment>
<comment type="catalytic activity">
    <reaction evidence="8">
        <text>UDP-N-acetyl-alpha-D-muramoyl-L-alanyl-D-glutamate + meso-2,6-diaminopimelate + ATP = UDP-N-acetyl-alpha-D-muramoyl-L-alanyl-gamma-D-glutamyl-meso-2,6-diaminopimelate + ADP + phosphate + H(+)</text>
        <dbReference type="Rhea" id="RHEA:23676"/>
        <dbReference type="ChEBI" id="CHEBI:15378"/>
        <dbReference type="ChEBI" id="CHEBI:30616"/>
        <dbReference type="ChEBI" id="CHEBI:43474"/>
        <dbReference type="ChEBI" id="CHEBI:57791"/>
        <dbReference type="ChEBI" id="CHEBI:83900"/>
        <dbReference type="ChEBI" id="CHEBI:83905"/>
        <dbReference type="ChEBI" id="CHEBI:456216"/>
        <dbReference type="EC" id="6.3.2.13"/>
    </reaction>
</comment>
<dbReference type="Pfam" id="PF02875">
    <property type="entry name" value="Mur_ligase_C"/>
    <property type="match status" value="1"/>
</dbReference>
<keyword evidence="4 8" id="KW-0133">Cell shape</keyword>
<dbReference type="Pfam" id="PF01225">
    <property type="entry name" value="Mur_ligase"/>
    <property type="match status" value="1"/>
</dbReference>
<evidence type="ECO:0000256" key="9">
    <source>
        <dbReference type="RuleBase" id="RU004135"/>
    </source>
</evidence>
<dbReference type="PANTHER" id="PTHR23135">
    <property type="entry name" value="MUR LIGASE FAMILY MEMBER"/>
    <property type="match status" value="1"/>
</dbReference>
<dbReference type="NCBIfam" id="NF001124">
    <property type="entry name" value="PRK00139.1-2"/>
    <property type="match status" value="1"/>
</dbReference>
<dbReference type="HAMAP" id="MF_00208">
    <property type="entry name" value="MurE"/>
    <property type="match status" value="1"/>
</dbReference>
<evidence type="ECO:0000256" key="4">
    <source>
        <dbReference type="ARBA" id="ARBA00022960"/>
    </source>
</evidence>
<comment type="pathway">
    <text evidence="1 8 9">Cell wall biogenesis; peptidoglycan biosynthesis.</text>
</comment>
<dbReference type="InterPro" id="IPR035911">
    <property type="entry name" value="MurE/MurF_N"/>
</dbReference>
<dbReference type="InterPro" id="IPR004101">
    <property type="entry name" value="Mur_ligase_C"/>
</dbReference>
<feature type="modified residue" description="N6-carboxylysine" evidence="8">
    <location>
        <position position="219"/>
    </location>
</feature>
<dbReference type="InterPro" id="IPR013221">
    <property type="entry name" value="Mur_ligase_cen"/>
</dbReference>
<name>A0ABT4CXL5_9CLOT</name>
<feature type="binding site" evidence="8">
    <location>
        <begin position="152"/>
        <end position="153"/>
    </location>
    <ligand>
        <name>UDP-N-acetyl-alpha-D-muramoyl-L-alanyl-D-glutamate</name>
        <dbReference type="ChEBI" id="CHEBI:83900"/>
    </ligand>
</feature>
<keyword evidence="14" id="KW-1185">Reference proteome</keyword>
<dbReference type="InterPro" id="IPR005761">
    <property type="entry name" value="UDP-N-AcMur-Glu-dNH2Pim_ligase"/>
</dbReference>
<accession>A0ABT4CXL5</accession>
<comment type="similarity">
    <text evidence="2 8">Belongs to the MurCDEF family. MurE subfamily.</text>
</comment>
<keyword evidence="7 8" id="KW-0961">Cell wall biogenesis/degradation</keyword>
<evidence type="ECO:0000313" key="14">
    <source>
        <dbReference type="Proteomes" id="UP001078443"/>
    </source>
</evidence>
<dbReference type="InterPro" id="IPR036615">
    <property type="entry name" value="Mur_ligase_C_dom_sf"/>
</dbReference>
<feature type="domain" description="Mur ligase central" evidence="12">
    <location>
        <begin position="108"/>
        <end position="305"/>
    </location>
</feature>
<evidence type="ECO:0000256" key="7">
    <source>
        <dbReference type="ARBA" id="ARBA00023316"/>
    </source>
</evidence>
<dbReference type="EC" id="6.3.2.13" evidence="8"/>
<keyword evidence="8" id="KW-0067">ATP-binding</keyword>
<dbReference type="Gene3D" id="3.90.190.20">
    <property type="entry name" value="Mur ligase, C-terminal domain"/>
    <property type="match status" value="1"/>
</dbReference>
<evidence type="ECO:0000259" key="11">
    <source>
        <dbReference type="Pfam" id="PF02875"/>
    </source>
</evidence>
<keyword evidence="6 8" id="KW-0131">Cell cycle</keyword>
<feature type="short sequence motif" description="Meso-diaminopimelate recognition motif" evidence="8">
    <location>
        <begin position="401"/>
        <end position="404"/>
    </location>
</feature>
<evidence type="ECO:0000256" key="3">
    <source>
        <dbReference type="ARBA" id="ARBA00022618"/>
    </source>
</evidence>
<protein>
    <recommendedName>
        <fullName evidence="8">UDP-N-acetylmuramoyl-L-alanyl-D-glutamate--2,6-diaminopimelate ligase</fullName>
        <ecNumber evidence="8">6.3.2.13</ecNumber>
    </recommendedName>
    <alternativeName>
        <fullName evidence="8">Meso-A2pm-adding enzyme</fullName>
    </alternativeName>
    <alternativeName>
        <fullName evidence="8">Meso-diaminopimelate-adding enzyme</fullName>
    </alternativeName>
    <alternativeName>
        <fullName evidence="8">UDP-MurNAc-L-Ala-D-Glu:meso-diaminopimelate ligase</fullName>
    </alternativeName>
    <alternativeName>
        <fullName evidence="8">UDP-MurNAc-tripeptide synthetase</fullName>
    </alternativeName>
    <alternativeName>
        <fullName evidence="8">UDP-N-acetylmuramyl-tripeptide synthetase</fullName>
    </alternativeName>
</protein>
<comment type="caution">
    <text evidence="13">The sequence shown here is derived from an EMBL/GenBank/DDBJ whole genome shotgun (WGS) entry which is preliminary data.</text>
</comment>
<dbReference type="InterPro" id="IPR036565">
    <property type="entry name" value="Mur-like_cat_sf"/>
</dbReference>
<dbReference type="GO" id="GO:0008765">
    <property type="term" value="F:UDP-N-acetylmuramoylalanyl-D-glutamate-2,6-diaminopimelate ligase activity"/>
    <property type="evidence" value="ECO:0007669"/>
    <property type="project" value="UniProtKB-EC"/>
</dbReference>
<feature type="binding site" evidence="8">
    <location>
        <position position="451"/>
    </location>
    <ligand>
        <name>meso-2,6-diaminopimelate</name>
        <dbReference type="ChEBI" id="CHEBI:57791"/>
    </ligand>
</feature>
<dbReference type="EMBL" id="JAPQER010000002">
    <property type="protein sequence ID" value="MCY6483714.1"/>
    <property type="molecule type" value="Genomic_DNA"/>
</dbReference>
<feature type="binding site" evidence="8">
    <location>
        <position position="30"/>
    </location>
    <ligand>
        <name>UDP-N-acetyl-alpha-D-muramoyl-L-alanyl-D-glutamate</name>
        <dbReference type="ChEBI" id="CHEBI:83900"/>
    </ligand>
</feature>
<dbReference type="PANTHER" id="PTHR23135:SF4">
    <property type="entry name" value="UDP-N-ACETYLMURAMOYL-L-ALANYL-D-GLUTAMATE--2,6-DIAMINOPIMELATE LIGASE MURE HOMOLOG, CHLOROPLASTIC"/>
    <property type="match status" value="1"/>
</dbReference>
<evidence type="ECO:0000256" key="8">
    <source>
        <dbReference type="HAMAP-Rule" id="MF_00208"/>
    </source>
</evidence>
<evidence type="ECO:0000259" key="10">
    <source>
        <dbReference type="Pfam" id="PF01225"/>
    </source>
</evidence>
<evidence type="ECO:0000256" key="2">
    <source>
        <dbReference type="ARBA" id="ARBA00005898"/>
    </source>
</evidence>
<evidence type="ECO:0000256" key="1">
    <source>
        <dbReference type="ARBA" id="ARBA00004752"/>
    </source>
</evidence>
<reference evidence="13" key="1">
    <citation type="submission" date="2022-12" db="EMBL/GenBank/DDBJ databases">
        <authorList>
            <person name="Wang J."/>
        </authorList>
    </citation>
    <scope>NUCLEOTIDE SEQUENCE</scope>
    <source>
        <strain evidence="13">HY-45-18</strain>
    </source>
</reference>
<evidence type="ECO:0000256" key="6">
    <source>
        <dbReference type="ARBA" id="ARBA00023306"/>
    </source>
</evidence>
<dbReference type="Pfam" id="PF08245">
    <property type="entry name" value="Mur_ligase_M"/>
    <property type="match status" value="1"/>
</dbReference>
<comment type="caution">
    <text evidence="8">Lacks conserved residue(s) required for the propagation of feature annotation.</text>
</comment>
<feature type="binding site" evidence="8">
    <location>
        <begin position="110"/>
        <end position="116"/>
    </location>
    <ligand>
        <name>ATP</name>
        <dbReference type="ChEBI" id="CHEBI:30616"/>
    </ligand>
</feature>
<keyword evidence="8" id="KW-0460">Magnesium</keyword>
<dbReference type="Gene3D" id="3.40.1190.10">
    <property type="entry name" value="Mur-like, catalytic domain"/>
    <property type="match status" value="1"/>
</dbReference>
<feature type="domain" description="Mur ligase C-terminal" evidence="11">
    <location>
        <begin position="326"/>
        <end position="453"/>
    </location>
</feature>
<feature type="domain" description="Mur ligase N-terminal catalytic" evidence="10">
    <location>
        <begin position="23"/>
        <end position="96"/>
    </location>
</feature>
<dbReference type="SUPFAM" id="SSF53244">
    <property type="entry name" value="MurD-like peptide ligases, peptide-binding domain"/>
    <property type="match status" value="1"/>
</dbReference>
<keyword evidence="8" id="KW-0547">Nucleotide-binding</keyword>
<keyword evidence="3 8" id="KW-0132">Cell division</keyword>
<gene>
    <name evidence="8" type="primary">murE</name>
    <name evidence="13" type="ORF">OW763_05045</name>
</gene>
<dbReference type="Proteomes" id="UP001078443">
    <property type="component" value="Unassembled WGS sequence"/>
</dbReference>
<feature type="binding site" evidence="8">
    <location>
        <position position="179"/>
    </location>
    <ligand>
        <name>UDP-N-acetyl-alpha-D-muramoyl-L-alanyl-D-glutamate</name>
        <dbReference type="ChEBI" id="CHEBI:83900"/>
    </ligand>
</feature>
<keyword evidence="8" id="KW-0963">Cytoplasm</keyword>
<dbReference type="InterPro" id="IPR000713">
    <property type="entry name" value="Mur_ligase_N"/>
</dbReference>